<dbReference type="Proteomes" id="UP000193467">
    <property type="component" value="Unassembled WGS sequence"/>
</dbReference>
<evidence type="ECO:0000313" key="4">
    <source>
        <dbReference type="Proteomes" id="UP000193467"/>
    </source>
</evidence>
<feature type="non-terminal residue" evidence="3">
    <location>
        <position position="1"/>
    </location>
</feature>
<evidence type="ECO:0000313" key="3">
    <source>
        <dbReference type="EMBL" id="ORY55541.1"/>
    </source>
</evidence>
<organism evidence="3 4">
    <name type="scientific">Leucosporidium creatinivorum</name>
    <dbReference type="NCBI Taxonomy" id="106004"/>
    <lineage>
        <taxon>Eukaryota</taxon>
        <taxon>Fungi</taxon>
        <taxon>Dikarya</taxon>
        <taxon>Basidiomycota</taxon>
        <taxon>Pucciniomycotina</taxon>
        <taxon>Microbotryomycetes</taxon>
        <taxon>Leucosporidiales</taxon>
        <taxon>Leucosporidium</taxon>
    </lineage>
</organism>
<feature type="compositionally biased region" description="Basic and acidic residues" evidence="1">
    <location>
        <begin position="340"/>
        <end position="349"/>
    </location>
</feature>
<dbReference type="EMBL" id="MCGR01000090">
    <property type="protein sequence ID" value="ORY55541.1"/>
    <property type="molecule type" value="Genomic_DNA"/>
</dbReference>
<dbReference type="InParanoid" id="A0A1Y2D8F3"/>
<name>A0A1Y2D8F3_9BASI</name>
<dbReference type="OrthoDB" id="31616at2759"/>
<dbReference type="AlphaFoldDB" id="A0A1Y2D8F3"/>
<sequence length="349" mass="39666">FLNYYSSSSLVSLLASSGVLAALDKLGYSQPSLIFDTSDSFQHRLSLVDASLFTGSIPLSSQERFLIDLWMKRRRNYNLDAIVSYQLMKRVEKAGSWEALREMTGEIRAPYVGVEGAREGAEFLEREVGKWRKEAKKGTGEWDVTEIAWMQMHDPLSKDTRPLLPGQRFPGLGMGRANALLNFPFHFHNAAAYRTRGWTHLDPIFEAYLDFLTTSLTPCISLHGYAFVSWAVSLGHLRRITYEETLPVGSEDWKVVSNRLERWSPSEQVYPTSKGMKGFLESEEWKGLFEKWKAVFERDGGAMGEGVGVVKGTEGARRRAELRIDLEVSFERDEGEEDEPRSGERDERS</sequence>
<feature type="region of interest" description="Disordered" evidence="1">
    <location>
        <begin position="329"/>
        <end position="349"/>
    </location>
</feature>
<keyword evidence="2" id="KW-0732">Signal</keyword>
<feature type="chain" id="PRO_5012237538" evidence="2">
    <location>
        <begin position="22"/>
        <end position="349"/>
    </location>
</feature>
<evidence type="ECO:0000256" key="2">
    <source>
        <dbReference type="SAM" id="SignalP"/>
    </source>
</evidence>
<evidence type="ECO:0000256" key="1">
    <source>
        <dbReference type="SAM" id="MobiDB-lite"/>
    </source>
</evidence>
<comment type="caution">
    <text evidence="3">The sequence shown here is derived from an EMBL/GenBank/DDBJ whole genome shotgun (WGS) entry which is preliminary data.</text>
</comment>
<protein>
    <submittedName>
        <fullName evidence="3">Uncharacterized protein</fullName>
    </submittedName>
</protein>
<keyword evidence="4" id="KW-1185">Reference proteome</keyword>
<proteinExistence type="predicted"/>
<gene>
    <name evidence="3" type="ORF">BCR35DRAFT_271843</name>
</gene>
<accession>A0A1Y2D8F3</accession>
<feature type="signal peptide" evidence="2">
    <location>
        <begin position="1"/>
        <end position="21"/>
    </location>
</feature>
<reference evidence="3 4" key="1">
    <citation type="submission" date="2016-07" db="EMBL/GenBank/DDBJ databases">
        <title>Pervasive Adenine N6-methylation of Active Genes in Fungi.</title>
        <authorList>
            <consortium name="DOE Joint Genome Institute"/>
            <person name="Mondo S.J."/>
            <person name="Dannebaum R.O."/>
            <person name="Kuo R.C."/>
            <person name="Labutti K."/>
            <person name="Haridas S."/>
            <person name="Kuo A."/>
            <person name="Salamov A."/>
            <person name="Ahrendt S.R."/>
            <person name="Lipzen A."/>
            <person name="Sullivan W."/>
            <person name="Andreopoulos W.B."/>
            <person name="Clum A."/>
            <person name="Lindquist E."/>
            <person name="Daum C."/>
            <person name="Ramamoorthy G.K."/>
            <person name="Gryganskyi A."/>
            <person name="Culley D."/>
            <person name="Magnuson J.K."/>
            <person name="James T.Y."/>
            <person name="O'Malley M.A."/>
            <person name="Stajich J.E."/>
            <person name="Spatafora J.W."/>
            <person name="Visel A."/>
            <person name="Grigoriev I.V."/>
        </authorList>
    </citation>
    <scope>NUCLEOTIDE SEQUENCE [LARGE SCALE GENOMIC DNA]</scope>
    <source>
        <strain evidence="3 4">62-1032</strain>
    </source>
</reference>